<dbReference type="PROSITE" id="PS00194">
    <property type="entry name" value="THIOREDOXIN_1"/>
    <property type="match status" value="1"/>
</dbReference>
<protein>
    <submittedName>
        <fullName evidence="6">AhpC/TSA family protein</fullName>
    </submittedName>
</protein>
<dbReference type="Proteomes" id="UP000659698">
    <property type="component" value="Unassembled WGS sequence"/>
</dbReference>
<dbReference type="InterPro" id="IPR036249">
    <property type="entry name" value="Thioredoxin-like_sf"/>
</dbReference>
<keyword evidence="7" id="KW-1185">Reference proteome</keyword>
<feature type="domain" description="Thioredoxin" evidence="5">
    <location>
        <begin position="209"/>
        <end position="346"/>
    </location>
</feature>
<dbReference type="InterPro" id="IPR017937">
    <property type="entry name" value="Thioredoxin_CS"/>
</dbReference>
<evidence type="ECO:0000256" key="1">
    <source>
        <dbReference type="ARBA" id="ARBA00004196"/>
    </source>
</evidence>
<dbReference type="RefSeq" id="WP_186636870.1">
    <property type="nucleotide sequence ID" value="NZ_JACOAF010000022.1"/>
</dbReference>
<dbReference type="InterPro" id="IPR050553">
    <property type="entry name" value="Thioredoxin_ResA/DsbE_sf"/>
</dbReference>
<dbReference type="EMBL" id="JACOAF010000022">
    <property type="protein sequence ID" value="MBC3540027.1"/>
    <property type="molecule type" value="Genomic_DNA"/>
</dbReference>
<evidence type="ECO:0000259" key="5">
    <source>
        <dbReference type="PROSITE" id="PS51352"/>
    </source>
</evidence>
<keyword evidence="4" id="KW-0676">Redox-active center</keyword>
<dbReference type="PROSITE" id="PS51352">
    <property type="entry name" value="THIOREDOXIN_2"/>
    <property type="match status" value="1"/>
</dbReference>
<dbReference type="CDD" id="cd02966">
    <property type="entry name" value="TlpA_like_family"/>
    <property type="match status" value="1"/>
</dbReference>
<dbReference type="PANTHER" id="PTHR42852">
    <property type="entry name" value="THIOL:DISULFIDE INTERCHANGE PROTEIN DSBE"/>
    <property type="match status" value="1"/>
</dbReference>
<dbReference type="Pfam" id="PF00578">
    <property type="entry name" value="AhpC-TSA"/>
    <property type="match status" value="1"/>
</dbReference>
<comment type="subcellular location">
    <subcellularLocation>
        <location evidence="1">Cell envelope</location>
    </subcellularLocation>
</comment>
<evidence type="ECO:0000256" key="4">
    <source>
        <dbReference type="ARBA" id="ARBA00023284"/>
    </source>
</evidence>
<comment type="caution">
    <text evidence="6">The sequence shown here is derived from an EMBL/GenBank/DDBJ whole genome shotgun (WGS) entry which is preliminary data.</text>
</comment>
<sequence length="346" mass="39438">MLQYLSVLLLFYYNQLIVQNSFAIKGSFKDYDGVIYLNYNNMTDSAFVRNGIFAFTGDIDLPIPASLITKDSRQVYYNEFVLEPGELNVQVDTTTKNFNGKLIYSVNSTVLGGGKTNALLDSFYNSFAANRSSLEHKSITDKKQKYIQALRGFVSQYPKEMASMILIEQASPGFSQQELISFYEAFDVKAKNSYYGVRLKKIIDKNNKAVVKTPIKDFAQTDLHGKLISISSLRGKWVLVNFWASWCLPCRQENPNLIRIYQKYKSKGFEVLGVSLDANQKNWLKAVEQDKLTWLNVSDLRGSQNEVALLFNVEVIPDNILIDREGRIIAKKISSEELEQLLNNVF</sequence>
<dbReference type="InterPro" id="IPR013766">
    <property type="entry name" value="Thioredoxin_domain"/>
</dbReference>
<evidence type="ECO:0000256" key="3">
    <source>
        <dbReference type="ARBA" id="ARBA00023157"/>
    </source>
</evidence>
<dbReference type="InterPro" id="IPR025380">
    <property type="entry name" value="DUF4369"/>
</dbReference>
<name>A0ABR6VS88_9BACT</name>
<proteinExistence type="predicted"/>
<evidence type="ECO:0000313" key="6">
    <source>
        <dbReference type="EMBL" id="MBC3540027.1"/>
    </source>
</evidence>
<gene>
    <name evidence="6" type="ORF">H7U12_10055</name>
</gene>
<evidence type="ECO:0000256" key="2">
    <source>
        <dbReference type="ARBA" id="ARBA00022748"/>
    </source>
</evidence>
<organism evidence="6 7">
    <name type="scientific">Rufibacter sediminis</name>
    <dbReference type="NCBI Taxonomy" id="2762756"/>
    <lineage>
        <taxon>Bacteria</taxon>
        <taxon>Pseudomonadati</taxon>
        <taxon>Bacteroidota</taxon>
        <taxon>Cytophagia</taxon>
        <taxon>Cytophagales</taxon>
        <taxon>Hymenobacteraceae</taxon>
        <taxon>Rufibacter</taxon>
    </lineage>
</organism>
<reference evidence="6 7" key="1">
    <citation type="journal article" date="2019" name="Int. J. Syst. Evol. Microbiol.">
        <title>Rufibacter sediminis sp. nov., isolated from freshwater lake sediment.</title>
        <authorList>
            <person name="Qu J.H."/>
            <person name="Zhang L.J."/>
            <person name="Fu Y.H."/>
            <person name="Li H.F."/>
        </authorList>
    </citation>
    <scope>NUCLEOTIDE SEQUENCE [LARGE SCALE GENOMIC DNA]</scope>
    <source>
        <strain evidence="6 7">H-1</strain>
    </source>
</reference>
<accession>A0ABR6VS88</accession>
<dbReference type="Gene3D" id="3.40.30.10">
    <property type="entry name" value="Glutaredoxin"/>
    <property type="match status" value="1"/>
</dbReference>
<dbReference type="InterPro" id="IPR000866">
    <property type="entry name" value="AhpC/TSA"/>
</dbReference>
<keyword evidence="2" id="KW-0201">Cytochrome c-type biogenesis</keyword>
<dbReference type="Pfam" id="PF14289">
    <property type="entry name" value="DUF4369"/>
    <property type="match status" value="1"/>
</dbReference>
<dbReference type="SUPFAM" id="SSF52833">
    <property type="entry name" value="Thioredoxin-like"/>
    <property type="match status" value="1"/>
</dbReference>
<dbReference type="PANTHER" id="PTHR42852:SF6">
    <property type="entry name" value="THIOL:DISULFIDE INTERCHANGE PROTEIN DSBE"/>
    <property type="match status" value="1"/>
</dbReference>
<evidence type="ECO:0000313" key="7">
    <source>
        <dbReference type="Proteomes" id="UP000659698"/>
    </source>
</evidence>
<keyword evidence="3" id="KW-1015">Disulfide bond</keyword>